<evidence type="ECO:0000256" key="1">
    <source>
        <dbReference type="ARBA" id="ARBA00023235"/>
    </source>
</evidence>
<dbReference type="AlphaFoldDB" id="A0A1J7IFK6"/>
<dbReference type="SUPFAM" id="SSF159245">
    <property type="entry name" value="AttH-like"/>
    <property type="match status" value="1"/>
</dbReference>
<dbReference type="Proteomes" id="UP000182658">
    <property type="component" value="Unassembled WGS sequence"/>
</dbReference>
<dbReference type="InterPro" id="IPR054499">
    <property type="entry name" value="DA_C"/>
</dbReference>
<dbReference type="GO" id="GO:0016853">
    <property type="term" value="F:isomerase activity"/>
    <property type="evidence" value="ECO:0007669"/>
    <property type="project" value="UniProtKB-KW"/>
</dbReference>
<evidence type="ECO:0000259" key="3">
    <source>
        <dbReference type="Pfam" id="PF22903"/>
    </source>
</evidence>
<evidence type="ECO:0000259" key="4">
    <source>
        <dbReference type="Pfam" id="PF24137"/>
    </source>
</evidence>
<sequence>MSNDPLASFDAPKIPTYNETAVEDWSHDAVSADGSMGLAFTYSRGSVGPAVAAQRVFVSATWPNGTRYMESAFAEQSNIEMCPHKTTGRFYNTTSDFEWRFEFTTDFERSATTINSPTIQGTIMMKALSPPLYPNGLQYPNVDGDPLFAPMLWWEESVPTGTVEANLTINGTPFAFSGVGGRERNWNSLAWSAVCERWDMVRGVAGPYSFIGWNNTSKDGGNQFSLVLLKNRQVVFRTQNTEPVGLEAYGSITQTNTSSVHLSSPPGATARLPESRFSGYTIDMVSPRTQERWQFSVDFTQTVYWFKSSITAHIGGFSGNVTGGEVDKCQYSGLSSGNAQESVLERLG</sequence>
<dbReference type="Pfam" id="PF24137">
    <property type="entry name" value="DA_N"/>
    <property type="match status" value="1"/>
</dbReference>
<comment type="similarity">
    <text evidence="2">Belongs to the Diels-Alderase family.</text>
</comment>
<gene>
    <name evidence="5" type="ORF">CONLIGDRAFT_634504</name>
</gene>
<name>A0A1J7IFK6_9PEZI</name>
<evidence type="ECO:0000313" key="6">
    <source>
        <dbReference type="Proteomes" id="UP000182658"/>
    </source>
</evidence>
<feature type="domain" description="Diels-Alderase N-terminal" evidence="4">
    <location>
        <begin position="12"/>
        <end position="186"/>
    </location>
</feature>
<dbReference type="EMBL" id="KV875100">
    <property type="protein sequence ID" value="OIW26197.1"/>
    <property type="molecule type" value="Genomic_DNA"/>
</dbReference>
<reference evidence="5 6" key="1">
    <citation type="submission" date="2016-10" db="EMBL/GenBank/DDBJ databases">
        <title>Draft genome sequence of Coniochaeta ligniaria NRRL30616, a lignocellulolytic fungus for bioabatement of inhibitors in plant biomass hydrolysates.</title>
        <authorList>
            <consortium name="DOE Joint Genome Institute"/>
            <person name="Jimenez D.J."/>
            <person name="Hector R.E."/>
            <person name="Riley R."/>
            <person name="Sun H."/>
            <person name="Grigoriev I.V."/>
            <person name="Van Elsas J.D."/>
            <person name="Nichols N.N."/>
        </authorList>
    </citation>
    <scope>NUCLEOTIDE SEQUENCE [LARGE SCALE GENOMIC DNA]</scope>
    <source>
        <strain evidence="5 6">NRRL 30616</strain>
    </source>
</reference>
<evidence type="ECO:0008006" key="7">
    <source>
        <dbReference type="Google" id="ProtNLM"/>
    </source>
</evidence>
<dbReference type="STRING" id="1408157.A0A1J7IFK6"/>
<dbReference type="Pfam" id="PF22903">
    <property type="entry name" value="DA_C"/>
    <property type="match status" value="1"/>
</dbReference>
<dbReference type="InParanoid" id="A0A1J7IFK6"/>
<organism evidence="5 6">
    <name type="scientific">Coniochaeta ligniaria NRRL 30616</name>
    <dbReference type="NCBI Taxonomy" id="1408157"/>
    <lineage>
        <taxon>Eukaryota</taxon>
        <taxon>Fungi</taxon>
        <taxon>Dikarya</taxon>
        <taxon>Ascomycota</taxon>
        <taxon>Pezizomycotina</taxon>
        <taxon>Sordariomycetes</taxon>
        <taxon>Sordariomycetidae</taxon>
        <taxon>Coniochaetales</taxon>
        <taxon>Coniochaetaceae</taxon>
        <taxon>Coniochaeta</taxon>
    </lineage>
</organism>
<accession>A0A1J7IFK6</accession>
<dbReference type="OrthoDB" id="5344254at2759"/>
<feature type="domain" description="Diels-Alderase C-terminal" evidence="3">
    <location>
        <begin position="190"/>
        <end position="337"/>
    </location>
</feature>
<evidence type="ECO:0000256" key="2">
    <source>
        <dbReference type="ARBA" id="ARBA00046325"/>
    </source>
</evidence>
<keyword evidence="1" id="KW-0413">Isomerase</keyword>
<evidence type="ECO:0000313" key="5">
    <source>
        <dbReference type="EMBL" id="OIW26197.1"/>
    </source>
</evidence>
<protein>
    <recommendedName>
        <fullName evidence="7">AttH domain-containing protein</fullName>
    </recommendedName>
</protein>
<keyword evidence="6" id="KW-1185">Reference proteome</keyword>
<dbReference type="InterPro" id="IPR056402">
    <property type="entry name" value="DA_N"/>
</dbReference>
<proteinExistence type="inferred from homology"/>